<dbReference type="WBParaSite" id="PSU_v2.g20423.t1">
    <property type="protein sequence ID" value="PSU_v2.g20423.t1"/>
    <property type="gene ID" value="PSU_v2.g20423"/>
</dbReference>
<accession>A0A914YJB0</accession>
<protein>
    <submittedName>
        <fullName evidence="2">Uncharacterized protein</fullName>
    </submittedName>
</protein>
<keyword evidence="1" id="KW-1185">Reference proteome</keyword>
<evidence type="ECO:0000313" key="2">
    <source>
        <dbReference type="WBParaSite" id="PSU_v2.g20423.t1"/>
    </source>
</evidence>
<evidence type="ECO:0000313" key="1">
    <source>
        <dbReference type="Proteomes" id="UP000887577"/>
    </source>
</evidence>
<dbReference type="Proteomes" id="UP000887577">
    <property type="component" value="Unplaced"/>
</dbReference>
<proteinExistence type="predicted"/>
<organism evidence="1 2">
    <name type="scientific">Panagrolaimus superbus</name>
    <dbReference type="NCBI Taxonomy" id="310955"/>
    <lineage>
        <taxon>Eukaryota</taxon>
        <taxon>Metazoa</taxon>
        <taxon>Ecdysozoa</taxon>
        <taxon>Nematoda</taxon>
        <taxon>Chromadorea</taxon>
        <taxon>Rhabditida</taxon>
        <taxon>Tylenchina</taxon>
        <taxon>Panagrolaimomorpha</taxon>
        <taxon>Panagrolaimoidea</taxon>
        <taxon>Panagrolaimidae</taxon>
        <taxon>Panagrolaimus</taxon>
    </lineage>
</organism>
<sequence length="98" mass="10659">MYLAEHFGATTISHNANSVIAKILAQCAIDVETGVELSCGWLAAENYPLCKIICSCFTTTFFRWGVTLALVLKRIQTLSINVQDGIADVKLDVPNAKV</sequence>
<dbReference type="AlphaFoldDB" id="A0A914YJB0"/>
<name>A0A914YJB0_9BILA</name>
<reference evidence="2" key="1">
    <citation type="submission" date="2022-11" db="UniProtKB">
        <authorList>
            <consortium name="WormBaseParasite"/>
        </authorList>
    </citation>
    <scope>IDENTIFICATION</scope>
</reference>